<dbReference type="InterPro" id="IPR003593">
    <property type="entry name" value="AAA+_ATPase"/>
</dbReference>
<dbReference type="EMBL" id="JAMQCR010000001">
    <property type="protein sequence ID" value="MCM2533077.1"/>
    <property type="molecule type" value="Genomic_DNA"/>
</dbReference>
<keyword evidence="3" id="KW-0813">Transport</keyword>
<organism evidence="10 11">
    <name type="scientific">Neobacillus pocheonensis</name>
    <dbReference type="NCBI Taxonomy" id="363869"/>
    <lineage>
        <taxon>Bacteria</taxon>
        <taxon>Bacillati</taxon>
        <taxon>Bacillota</taxon>
        <taxon>Bacilli</taxon>
        <taxon>Bacillales</taxon>
        <taxon>Bacillaceae</taxon>
        <taxon>Neobacillus</taxon>
    </lineage>
</organism>
<keyword evidence="7" id="KW-1278">Translocase</keyword>
<evidence type="ECO:0000256" key="6">
    <source>
        <dbReference type="ARBA" id="ARBA00022840"/>
    </source>
</evidence>
<evidence type="ECO:0000256" key="4">
    <source>
        <dbReference type="ARBA" id="ARBA00022475"/>
    </source>
</evidence>
<evidence type="ECO:0000256" key="3">
    <source>
        <dbReference type="ARBA" id="ARBA00022448"/>
    </source>
</evidence>
<evidence type="ECO:0000313" key="11">
    <source>
        <dbReference type="Proteomes" id="UP001523262"/>
    </source>
</evidence>
<evidence type="ECO:0000256" key="7">
    <source>
        <dbReference type="ARBA" id="ARBA00022967"/>
    </source>
</evidence>
<feature type="domain" description="ABC transporter" evidence="9">
    <location>
        <begin position="291"/>
        <end position="522"/>
    </location>
</feature>
<evidence type="ECO:0000256" key="2">
    <source>
        <dbReference type="ARBA" id="ARBA00005417"/>
    </source>
</evidence>
<proteinExistence type="inferred from homology"/>
<comment type="subcellular location">
    <subcellularLocation>
        <location evidence="1">Cell membrane</location>
        <topology evidence="1">Peripheral membrane protein</topology>
    </subcellularLocation>
</comment>
<feature type="domain" description="ABC transporter" evidence="9">
    <location>
        <begin position="4"/>
        <end position="240"/>
    </location>
</feature>
<dbReference type="InterPro" id="IPR050095">
    <property type="entry name" value="ECF_ABC_transporter_ATP-bd"/>
</dbReference>
<dbReference type="InterPro" id="IPR017871">
    <property type="entry name" value="ABC_transporter-like_CS"/>
</dbReference>
<sequence>MAYIELNHVTFSYPDCTQPAIKNLSLTIEKGQFVVLFGSSGSGKSTLLRLLKKEIQPHGKLSGDIFINGVHFGETTDKSKKIGFVFQDPENQVVADDVLHELVFGLENSGLSTNEMRSRVAEMVHFFGAESLLPRKIHELSGGKKQQINLASVLLMQPDILILDEPTAQLDPVSSRELLDMLKRLNEEFGMTIILAEHRLEEVFTLADKIVMVEKGKILVEGDPRGVLTQVWNSPNHAYVPRIPALFFRMNGYGSVPLTVKEGRNWVLTTSFEMNREERRLAEDTQAKVSIRAKNIVFRYDKKSDAILKDLNFMLEKGEFYALLGGNGSGKSTFLKVIAGLFKPESGKVLLDEKPLKKYINDEITRKIGYLPQNPKLFFIQDTVEKEIKDTMGKWNISNLEEVENLLTELGIVHQASSHPYDLSGGELQKAALACLLLRKPEILLLDEPTKGLDPISKEILAKILLKLKSEGMTILISTHDVEFAAQYATKCGMMFQGNITSEDVPRNFFKGNFFYTTMIQRVFRDMSNSSVISLEEVSPPCVTNWPKADFTLSGYFGGFSINLYLAGCLFGFELRACGNRNFILFYPV</sequence>
<dbReference type="PROSITE" id="PS50893">
    <property type="entry name" value="ABC_TRANSPORTER_2"/>
    <property type="match status" value="2"/>
</dbReference>
<dbReference type="Pfam" id="PF00005">
    <property type="entry name" value="ABC_tran"/>
    <property type="match status" value="2"/>
</dbReference>
<dbReference type="CDD" id="cd03225">
    <property type="entry name" value="ABC_cobalt_CbiO_domain1"/>
    <property type="match status" value="2"/>
</dbReference>
<keyword evidence="4" id="KW-1003">Cell membrane</keyword>
<name>A0ABT0WDG2_9BACI</name>
<dbReference type="SMART" id="SM00382">
    <property type="entry name" value="AAA"/>
    <property type="match status" value="2"/>
</dbReference>
<dbReference type="SUPFAM" id="SSF52540">
    <property type="entry name" value="P-loop containing nucleoside triphosphate hydrolases"/>
    <property type="match status" value="2"/>
</dbReference>
<comment type="caution">
    <text evidence="10">The sequence shown here is derived from an EMBL/GenBank/DDBJ whole genome shotgun (WGS) entry which is preliminary data.</text>
</comment>
<evidence type="ECO:0000259" key="9">
    <source>
        <dbReference type="PROSITE" id="PS50893"/>
    </source>
</evidence>
<evidence type="ECO:0000313" key="10">
    <source>
        <dbReference type="EMBL" id="MCM2533077.1"/>
    </source>
</evidence>
<dbReference type="NCBIfam" id="NF010167">
    <property type="entry name" value="PRK13648.1"/>
    <property type="match status" value="2"/>
</dbReference>
<dbReference type="InterPro" id="IPR003439">
    <property type="entry name" value="ABC_transporter-like_ATP-bd"/>
</dbReference>
<dbReference type="PROSITE" id="PS00211">
    <property type="entry name" value="ABC_TRANSPORTER_1"/>
    <property type="match status" value="1"/>
</dbReference>
<dbReference type="PANTHER" id="PTHR43553">
    <property type="entry name" value="HEAVY METAL TRANSPORTER"/>
    <property type="match status" value="1"/>
</dbReference>
<keyword evidence="8" id="KW-0472">Membrane</keyword>
<evidence type="ECO:0000256" key="1">
    <source>
        <dbReference type="ARBA" id="ARBA00004202"/>
    </source>
</evidence>
<dbReference type="PANTHER" id="PTHR43553:SF27">
    <property type="entry name" value="ENERGY-COUPLING FACTOR TRANSPORTER ATP-BINDING PROTEIN ECFA2"/>
    <property type="match status" value="1"/>
</dbReference>
<reference evidence="10 11" key="1">
    <citation type="submission" date="2022-06" db="EMBL/GenBank/DDBJ databases">
        <authorList>
            <person name="Jeon C.O."/>
        </authorList>
    </citation>
    <scope>NUCLEOTIDE SEQUENCE [LARGE SCALE GENOMIC DNA]</scope>
    <source>
        <strain evidence="10 11">KCTC 13943</strain>
    </source>
</reference>
<accession>A0ABT0WDG2</accession>
<keyword evidence="11" id="KW-1185">Reference proteome</keyword>
<evidence type="ECO:0000256" key="8">
    <source>
        <dbReference type="ARBA" id="ARBA00023136"/>
    </source>
</evidence>
<comment type="similarity">
    <text evidence="2">Belongs to the ABC transporter superfamily.</text>
</comment>
<keyword evidence="6" id="KW-0067">ATP-binding</keyword>
<dbReference type="InterPro" id="IPR027417">
    <property type="entry name" value="P-loop_NTPase"/>
</dbReference>
<dbReference type="Gene3D" id="3.40.50.300">
    <property type="entry name" value="P-loop containing nucleotide triphosphate hydrolases"/>
    <property type="match status" value="2"/>
</dbReference>
<evidence type="ECO:0000256" key="5">
    <source>
        <dbReference type="ARBA" id="ARBA00022741"/>
    </source>
</evidence>
<dbReference type="Proteomes" id="UP001523262">
    <property type="component" value="Unassembled WGS sequence"/>
</dbReference>
<gene>
    <name evidence="10" type="ORF">NDK43_12615</name>
</gene>
<protein>
    <submittedName>
        <fullName evidence="10">Energy-coupling factor transporter ATPase</fullName>
    </submittedName>
</protein>
<dbReference type="InterPro" id="IPR015856">
    <property type="entry name" value="ABC_transpr_CbiO/EcfA_su"/>
</dbReference>
<keyword evidence="5" id="KW-0547">Nucleotide-binding</keyword>